<evidence type="ECO:0000313" key="1">
    <source>
        <dbReference type="EMBL" id="KAG2120488.1"/>
    </source>
</evidence>
<dbReference type="EMBL" id="JABBWM010000001">
    <property type="protein sequence ID" value="KAG2120488.1"/>
    <property type="molecule type" value="Genomic_DNA"/>
</dbReference>
<dbReference type="OrthoDB" id="2691803at2759"/>
<dbReference type="AlphaFoldDB" id="A0A9P7FJB6"/>
<name>A0A9P7FJB6_9AGAM</name>
<evidence type="ECO:0000313" key="2">
    <source>
        <dbReference type="Proteomes" id="UP000823399"/>
    </source>
</evidence>
<reference evidence="1" key="1">
    <citation type="journal article" date="2020" name="New Phytol.">
        <title>Comparative genomics reveals dynamic genome evolution in host specialist ectomycorrhizal fungi.</title>
        <authorList>
            <person name="Lofgren L.A."/>
            <person name="Nguyen N.H."/>
            <person name="Vilgalys R."/>
            <person name="Ruytinx J."/>
            <person name="Liao H.L."/>
            <person name="Branco S."/>
            <person name="Kuo A."/>
            <person name="LaButti K."/>
            <person name="Lipzen A."/>
            <person name="Andreopoulos W."/>
            <person name="Pangilinan J."/>
            <person name="Riley R."/>
            <person name="Hundley H."/>
            <person name="Na H."/>
            <person name="Barry K."/>
            <person name="Grigoriev I.V."/>
            <person name="Stajich J.E."/>
            <person name="Kennedy P.G."/>
        </authorList>
    </citation>
    <scope>NUCLEOTIDE SEQUENCE</scope>
    <source>
        <strain evidence="1">FC423</strain>
    </source>
</reference>
<organism evidence="1 2">
    <name type="scientific">Suillus discolor</name>
    <dbReference type="NCBI Taxonomy" id="1912936"/>
    <lineage>
        <taxon>Eukaryota</taxon>
        <taxon>Fungi</taxon>
        <taxon>Dikarya</taxon>
        <taxon>Basidiomycota</taxon>
        <taxon>Agaricomycotina</taxon>
        <taxon>Agaricomycetes</taxon>
        <taxon>Agaricomycetidae</taxon>
        <taxon>Boletales</taxon>
        <taxon>Suillineae</taxon>
        <taxon>Suillaceae</taxon>
        <taxon>Suillus</taxon>
    </lineage>
</organism>
<keyword evidence="2" id="KW-1185">Reference proteome</keyword>
<proteinExistence type="predicted"/>
<dbReference type="GeneID" id="64690479"/>
<accession>A0A9P7FJB6</accession>
<protein>
    <submittedName>
        <fullName evidence="1">Uncharacterized protein</fullName>
    </submittedName>
</protein>
<comment type="caution">
    <text evidence="1">The sequence shown here is derived from an EMBL/GenBank/DDBJ whole genome shotgun (WGS) entry which is preliminary data.</text>
</comment>
<sequence>MLDQKILGVERARDEVMNGYRTGLNSQSNKLQFRRVTGKARATSQFDSEDKITKVAQWLLLVNCLDDDGNLINTSPPSRTQLHNMERRQCAHIETASRFSFSRMWTHDEVNQYLQNEVFPLALGYVNSTEKGKGIGIPSCPWVLISKERLRYEVVNIERPDGNDLA</sequence>
<dbReference type="RefSeq" id="XP_041299864.1">
    <property type="nucleotide sequence ID" value="XM_041428220.1"/>
</dbReference>
<gene>
    <name evidence="1" type="ORF">F5147DRAFT_1366</name>
</gene>
<dbReference type="Proteomes" id="UP000823399">
    <property type="component" value="Unassembled WGS sequence"/>
</dbReference>